<feature type="region of interest" description="Disordered" evidence="1">
    <location>
        <begin position="100"/>
        <end position="121"/>
    </location>
</feature>
<gene>
    <name evidence="2" type="ORF">ACFP3M_04420</name>
</gene>
<reference evidence="3" key="1">
    <citation type="journal article" date="2019" name="Int. J. Syst. Evol. Microbiol.">
        <title>The Global Catalogue of Microorganisms (GCM) 10K type strain sequencing project: providing services to taxonomists for standard genome sequencing and annotation.</title>
        <authorList>
            <consortium name="The Broad Institute Genomics Platform"/>
            <consortium name="The Broad Institute Genome Sequencing Center for Infectious Disease"/>
            <person name="Wu L."/>
            <person name="Ma J."/>
        </authorList>
    </citation>
    <scope>NUCLEOTIDE SEQUENCE [LARGE SCALE GENOMIC DNA]</scope>
    <source>
        <strain evidence="3">CGMCC 1.15809</strain>
    </source>
</reference>
<keyword evidence="3" id="KW-1185">Reference proteome</keyword>
<accession>A0ABW1FCD1</accession>
<name>A0ABW1FCD1_9ACTN</name>
<comment type="caution">
    <text evidence="2">The sequence shown here is derived from an EMBL/GenBank/DDBJ whole genome shotgun (WGS) entry which is preliminary data.</text>
</comment>
<organism evidence="2 3">
    <name type="scientific">Streptomyces ramulosus</name>
    <dbReference type="NCBI Taxonomy" id="47762"/>
    <lineage>
        <taxon>Bacteria</taxon>
        <taxon>Bacillati</taxon>
        <taxon>Actinomycetota</taxon>
        <taxon>Actinomycetes</taxon>
        <taxon>Kitasatosporales</taxon>
        <taxon>Streptomycetaceae</taxon>
        <taxon>Streptomyces</taxon>
    </lineage>
</organism>
<dbReference type="EMBL" id="JBHSPW010000002">
    <property type="protein sequence ID" value="MFC5892067.1"/>
    <property type="molecule type" value="Genomic_DNA"/>
</dbReference>
<evidence type="ECO:0000313" key="3">
    <source>
        <dbReference type="Proteomes" id="UP001596241"/>
    </source>
</evidence>
<dbReference type="Proteomes" id="UP001596241">
    <property type="component" value="Unassembled WGS sequence"/>
</dbReference>
<evidence type="ECO:0000256" key="1">
    <source>
        <dbReference type="SAM" id="MobiDB-lite"/>
    </source>
</evidence>
<dbReference type="RefSeq" id="WP_345087057.1">
    <property type="nucleotide sequence ID" value="NZ_BAAAWG010000013.1"/>
</dbReference>
<protein>
    <submittedName>
        <fullName evidence="2">Uncharacterized protein</fullName>
    </submittedName>
</protein>
<evidence type="ECO:0000313" key="2">
    <source>
        <dbReference type="EMBL" id="MFC5892067.1"/>
    </source>
</evidence>
<proteinExistence type="predicted"/>
<sequence length="121" mass="13375">MRGDVIHCKIHTANPHYSHHAHGENRHRVNVVATVTCTKPVAQLSERVGLYKNGTIYKRSGVATVAGKKFVKQNASRRCVKNKNYAGYAKASVLFPPGYSPRTAKLSDKSPTVKISKCKKK</sequence>